<keyword evidence="3" id="KW-1185">Reference proteome</keyword>
<name>A0ABW2I4X8_9ACTN</name>
<organism evidence="2 3">
    <name type="scientific">Paractinoplanes rhizophilus</name>
    <dbReference type="NCBI Taxonomy" id="1416877"/>
    <lineage>
        <taxon>Bacteria</taxon>
        <taxon>Bacillati</taxon>
        <taxon>Actinomycetota</taxon>
        <taxon>Actinomycetes</taxon>
        <taxon>Micromonosporales</taxon>
        <taxon>Micromonosporaceae</taxon>
        <taxon>Paractinoplanes</taxon>
    </lineage>
</organism>
<sequence length="58" mass="6049">MRQQLRAHPPCQRVTDLPDPAQTADLGRLDQLGGVTVEGGGELCVVADNGRRGGPVGL</sequence>
<protein>
    <submittedName>
        <fullName evidence="2">Uncharacterized protein</fullName>
    </submittedName>
</protein>
<evidence type="ECO:0000256" key="1">
    <source>
        <dbReference type="SAM" id="MobiDB-lite"/>
    </source>
</evidence>
<proteinExistence type="predicted"/>
<dbReference type="RefSeq" id="WP_378977758.1">
    <property type="nucleotide sequence ID" value="NZ_JBHTBJ010000067.1"/>
</dbReference>
<feature type="region of interest" description="Disordered" evidence="1">
    <location>
        <begin position="1"/>
        <end position="25"/>
    </location>
</feature>
<dbReference type="Proteomes" id="UP001596548">
    <property type="component" value="Unassembled WGS sequence"/>
</dbReference>
<evidence type="ECO:0000313" key="2">
    <source>
        <dbReference type="EMBL" id="MFC7279947.1"/>
    </source>
</evidence>
<reference evidence="3" key="1">
    <citation type="journal article" date="2019" name="Int. J. Syst. Evol. Microbiol.">
        <title>The Global Catalogue of Microorganisms (GCM) 10K type strain sequencing project: providing services to taxonomists for standard genome sequencing and annotation.</title>
        <authorList>
            <consortium name="The Broad Institute Genomics Platform"/>
            <consortium name="The Broad Institute Genome Sequencing Center for Infectious Disease"/>
            <person name="Wu L."/>
            <person name="Ma J."/>
        </authorList>
    </citation>
    <scope>NUCLEOTIDE SEQUENCE [LARGE SCALE GENOMIC DNA]</scope>
    <source>
        <strain evidence="3">XZYJT-10</strain>
    </source>
</reference>
<comment type="caution">
    <text evidence="2">The sequence shown here is derived from an EMBL/GenBank/DDBJ whole genome shotgun (WGS) entry which is preliminary data.</text>
</comment>
<evidence type="ECO:0000313" key="3">
    <source>
        <dbReference type="Proteomes" id="UP001596548"/>
    </source>
</evidence>
<gene>
    <name evidence="2" type="ORF">ACFQS1_38820</name>
</gene>
<accession>A0ABW2I4X8</accession>
<dbReference type="EMBL" id="JBHTBJ010000067">
    <property type="protein sequence ID" value="MFC7279947.1"/>
    <property type="molecule type" value="Genomic_DNA"/>
</dbReference>